<evidence type="ECO:0000256" key="4">
    <source>
        <dbReference type="ARBA" id="ARBA00022597"/>
    </source>
</evidence>
<keyword evidence="8 9" id="KW-0472">Membrane</keyword>
<evidence type="ECO:0000256" key="7">
    <source>
        <dbReference type="ARBA" id="ARBA00022989"/>
    </source>
</evidence>
<dbReference type="GO" id="GO:0005886">
    <property type="term" value="C:plasma membrane"/>
    <property type="evidence" value="ECO:0007669"/>
    <property type="project" value="UniProtKB-SubCell"/>
</dbReference>
<dbReference type="InterPro" id="IPR047664">
    <property type="entry name" value="SWEET"/>
</dbReference>
<keyword evidence="3 9" id="KW-0813">Transport</keyword>
<comment type="function">
    <text evidence="9">Mediates both low-affinity uptake and efflux of sugar across the membrane.</text>
</comment>
<keyword evidence="6" id="KW-0677">Repeat</keyword>
<dbReference type="PANTHER" id="PTHR10791">
    <property type="entry name" value="RAG1-ACTIVATING PROTEIN 1"/>
    <property type="match status" value="1"/>
</dbReference>
<organism evidence="10 11">
    <name type="scientific">Saponaria officinalis</name>
    <name type="common">Common soapwort</name>
    <name type="synonym">Lychnis saponaria</name>
    <dbReference type="NCBI Taxonomy" id="3572"/>
    <lineage>
        <taxon>Eukaryota</taxon>
        <taxon>Viridiplantae</taxon>
        <taxon>Streptophyta</taxon>
        <taxon>Embryophyta</taxon>
        <taxon>Tracheophyta</taxon>
        <taxon>Spermatophyta</taxon>
        <taxon>Magnoliopsida</taxon>
        <taxon>eudicotyledons</taxon>
        <taxon>Gunneridae</taxon>
        <taxon>Pentapetalae</taxon>
        <taxon>Caryophyllales</taxon>
        <taxon>Caryophyllaceae</taxon>
        <taxon>Caryophylleae</taxon>
        <taxon>Saponaria</taxon>
    </lineage>
</organism>
<dbReference type="EMBL" id="JBDFQZ010000013">
    <property type="protein sequence ID" value="KAK9669420.1"/>
    <property type="molecule type" value="Genomic_DNA"/>
</dbReference>
<comment type="subcellular location">
    <subcellularLocation>
        <location evidence="9">Cell membrane</location>
        <topology evidence="9">Multi-pass membrane protein</topology>
    </subcellularLocation>
    <subcellularLocation>
        <location evidence="1">Endomembrane system</location>
        <topology evidence="1">Multi-pass membrane protein</topology>
    </subcellularLocation>
</comment>
<dbReference type="Gene3D" id="1.20.1280.290">
    <property type="match status" value="2"/>
</dbReference>
<comment type="caution">
    <text evidence="10">The sequence shown here is derived from an EMBL/GenBank/DDBJ whole genome shotgun (WGS) entry which is preliminary data.</text>
</comment>
<feature type="transmembrane region" description="Helical" evidence="9">
    <location>
        <begin position="192"/>
        <end position="213"/>
    </location>
</feature>
<feature type="transmembrane region" description="Helical" evidence="9">
    <location>
        <begin position="71"/>
        <end position="93"/>
    </location>
</feature>
<dbReference type="Proteomes" id="UP001443914">
    <property type="component" value="Unassembled WGS sequence"/>
</dbReference>
<feature type="transmembrane region" description="Helical" evidence="9">
    <location>
        <begin position="46"/>
        <end position="65"/>
    </location>
</feature>
<proteinExistence type="inferred from homology"/>
<comment type="similarity">
    <text evidence="2 9">Belongs to the SWEET sugar transporter family.</text>
</comment>
<sequence>MLDPNTVRNIIGIIGNVISFGLFLSPVPTFLRIIKKKSVEQFKADPYIATILNCAMWVLYGLPFVHPNNLLVVTINGIGLGIEIIYVSIFFIYSSWGKRKKIALALLVEIAFFLVVFFVTTEALHTIKARTILVGALCVAFNVIMYFSPLTVMRMVIKTKSVKYMPFWLSIANFLNGACWTAYACIKFDPWMVIPNGLGTLSGVIQLVLYALYYNSTDWSDDKAAQLSTVP</sequence>
<feature type="transmembrane region" description="Helical" evidence="9">
    <location>
        <begin position="102"/>
        <end position="120"/>
    </location>
</feature>
<evidence type="ECO:0000313" key="11">
    <source>
        <dbReference type="Proteomes" id="UP001443914"/>
    </source>
</evidence>
<protein>
    <recommendedName>
        <fullName evidence="9">Bidirectional sugar transporter SWEET</fullName>
    </recommendedName>
</protein>
<keyword evidence="11" id="KW-1185">Reference proteome</keyword>
<dbReference type="PANTHER" id="PTHR10791:SF159">
    <property type="entry name" value="BIDIRECTIONAL SUGAR TRANSPORTER SWEET5"/>
    <property type="match status" value="1"/>
</dbReference>
<dbReference type="GO" id="GO:0051119">
    <property type="term" value="F:sugar transmembrane transporter activity"/>
    <property type="evidence" value="ECO:0007669"/>
    <property type="project" value="InterPro"/>
</dbReference>
<dbReference type="GO" id="GO:0051260">
    <property type="term" value="P:protein homooligomerization"/>
    <property type="evidence" value="ECO:0007669"/>
    <property type="project" value="UniProtKB-ARBA"/>
</dbReference>
<evidence type="ECO:0000256" key="2">
    <source>
        <dbReference type="ARBA" id="ARBA00007809"/>
    </source>
</evidence>
<evidence type="ECO:0000256" key="9">
    <source>
        <dbReference type="RuleBase" id="RU910715"/>
    </source>
</evidence>
<name>A0AAW1H051_SAPOF</name>
<evidence type="ECO:0000256" key="6">
    <source>
        <dbReference type="ARBA" id="ARBA00022737"/>
    </source>
</evidence>
<feature type="transmembrane region" description="Helical" evidence="9">
    <location>
        <begin position="164"/>
        <end position="186"/>
    </location>
</feature>
<dbReference type="FunFam" id="1.20.1280.290:FF:000002">
    <property type="entry name" value="Bidirectional sugar transporter SWEET"/>
    <property type="match status" value="1"/>
</dbReference>
<dbReference type="AlphaFoldDB" id="A0AAW1H051"/>
<gene>
    <name evidence="10" type="ORF">RND81_13G128500</name>
</gene>
<accession>A0AAW1H051</accession>
<dbReference type="FunFam" id="1.20.1280.290:FF:000001">
    <property type="entry name" value="Bidirectional sugar transporter SWEET"/>
    <property type="match status" value="1"/>
</dbReference>
<keyword evidence="5 9" id="KW-0812">Transmembrane</keyword>
<dbReference type="InterPro" id="IPR004316">
    <property type="entry name" value="SWEET_rpt"/>
</dbReference>
<keyword evidence="4 9" id="KW-0762">Sugar transport</keyword>
<feature type="transmembrane region" description="Helical" evidence="9">
    <location>
        <begin position="132"/>
        <end position="152"/>
    </location>
</feature>
<reference evidence="10" key="1">
    <citation type="submission" date="2024-03" db="EMBL/GenBank/DDBJ databases">
        <title>WGS assembly of Saponaria officinalis var. Norfolk2.</title>
        <authorList>
            <person name="Jenkins J."/>
            <person name="Shu S."/>
            <person name="Grimwood J."/>
            <person name="Barry K."/>
            <person name="Goodstein D."/>
            <person name="Schmutz J."/>
            <person name="Leebens-Mack J."/>
            <person name="Osbourn A."/>
        </authorList>
    </citation>
    <scope>NUCLEOTIDE SEQUENCE [LARGE SCALE GENOMIC DNA]</scope>
    <source>
        <strain evidence="10">JIC</strain>
    </source>
</reference>
<feature type="transmembrane region" description="Helical" evidence="9">
    <location>
        <begin position="12"/>
        <end position="34"/>
    </location>
</feature>
<evidence type="ECO:0000256" key="5">
    <source>
        <dbReference type="ARBA" id="ARBA00022692"/>
    </source>
</evidence>
<keyword evidence="7 9" id="KW-1133">Transmembrane helix</keyword>
<dbReference type="Pfam" id="PF03083">
    <property type="entry name" value="MtN3_slv"/>
    <property type="match status" value="2"/>
</dbReference>
<evidence type="ECO:0000313" key="10">
    <source>
        <dbReference type="EMBL" id="KAK9669420.1"/>
    </source>
</evidence>
<evidence type="ECO:0000256" key="8">
    <source>
        <dbReference type="ARBA" id="ARBA00023136"/>
    </source>
</evidence>
<evidence type="ECO:0000256" key="1">
    <source>
        <dbReference type="ARBA" id="ARBA00004127"/>
    </source>
</evidence>
<evidence type="ECO:0000256" key="3">
    <source>
        <dbReference type="ARBA" id="ARBA00022448"/>
    </source>
</evidence>
<dbReference type="GO" id="GO:0012505">
    <property type="term" value="C:endomembrane system"/>
    <property type="evidence" value="ECO:0007669"/>
    <property type="project" value="UniProtKB-SubCell"/>
</dbReference>